<evidence type="ECO:0000313" key="2">
    <source>
        <dbReference type="Proteomes" id="UP000242814"/>
    </source>
</evidence>
<comment type="caution">
    <text evidence="1">The sequence shown here is derived from an EMBL/GenBank/DDBJ whole genome shotgun (WGS) entry which is preliminary data.</text>
</comment>
<dbReference type="Proteomes" id="UP000242814">
    <property type="component" value="Unassembled WGS sequence"/>
</dbReference>
<organism evidence="1 2">
    <name type="scientific">Paracoccidioides brasiliensis</name>
    <dbReference type="NCBI Taxonomy" id="121759"/>
    <lineage>
        <taxon>Eukaryota</taxon>
        <taxon>Fungi</taxon>
        <taxon>Dikarya</taxon>
        <taxon>Ascomycota</taxon>
        <taxon>Pezizomycotina</taxon>
        <taxon>Eurotiomycetes</taxon>
        <taxon>Eurotiomycetidae</taxon>
        <taxon>Onygenales</taxon>
        <taxon>Ajellomycetaceae</taxon>
        <taxon>Paracoccidioides</taxon>
    </lineage>
</organism>
<reference evidence="1 2" key="1">
    <citation type="submission" date="2016-06" db="EMBL/GenBank/DDBJ databases">
        <authorList>
            <person name="Kjaerup R.B."/>
            <person name="Dalgaard T.S."/>
            <person name="Juul-Madsen H.R."/>
        </authorList>
    </citation>
    <scope>NUCLEOTIDE SEQUENCE [LARGE SCALE GENOMIC DNA]</scope>
    <source>
        <strain evidence="1 2">Pb300</strain>
    </source>
</reference>
<sequence>MVCSKCQRKLKKTELATPAIKRKNDMYYGSPHNTIGGGDAKNRSSATLGNTGISKSSIRYFAAAPYALIKEILETEAFHLIRILQLSD</sequence>
<protein>
    <submittedName>
        <fullName evidence="1">Uncharacterized protein</fullName>
    </submittedName>
</protein>
<dbReference type="VEuPathDB" id="FungiDB:PABG_02584"/>
<gene>
    <name evidence="1" type="ORF">ACO22_07143</name>
</gene>
<dbReference type="AlphaFoldDB" id="A0A1D2J5H8"/>
<name>A0A1D2J5H8_PARBR</name>
<accession>A0A1D2J5H8</accession>
<dbReference type="VEuPathDB" id="FungiDB:PADG_01015"/>
<evidence type="ECO:0000313" key="1">
    <source>
        <dbReference type="EMBL" id="ODH13552.1"/>
    </source>
</evidence>
<dbReference type="EMBL" id="LZYO01000464">
    <property type="protein sequence ID" value="ODH13552.1"/>
    <property type="molecule type" value="Genomic_DNA"/>
</dbReference>
<proteinExistence type="predicted"/>